<accession>A0A517P8B1</accession>
<dbReference type="RefSeq" id="WP_145358514.1">
    <property type="nucleotide sequence ID" value="NZ_CP036265.1"/>
</dbReference>
<keyword evidence="2" id="KW-1185">Reference proteome</keyword>
<evidence type="ECO:0000313" key="1">
    <source>
        <dbReference type="EMBL" id="QDT15602.1"/>
    </source>
</evidence>
<gene>
    <name evidence="1" type="ORF">CA12_16870</name>
</gene>
<reference evidence="1 2" key="1">
    <citation type="submission" date="2019-02" db="EMBL/GenBank/DDBJ databases">
        <title>Deep-cultivation of Planctomycetes and their phenomic and genomic characterization uncovers novel biology.</title>
        <authorList>
            <person name="Wiegand S."/>
            <person name="Jogler M."/>
            <person name="Boedeker C."/>
            <person name="Pinto D."/>
            <person name="Vollmers J."/>
            <person name="Rivas-Marin E."/>
            <person name="Kohn T."/>
            <person name="Peeters S.H."/>
            <person name="Heuer A."/>
            <person name="Rast P."/>
            <person name="Oberbeckmann S."/>
            <person name="Bunk B."/>
            <person name="Jeske O."/>
            <person name="Meyerdierks A."/>
            <person name="Storesund J.E."/>
            <person name="Kallscheuer N."/>
            <person name="Luecker S."/>
            <person name="Lage O.M."/>
            <person name="Pohl T."/>
            <person name="Merkel B.J."/>
            <person name="Hornburger P."/>
            <person name="Mueller R.-W."/>
            <person name="Bruemmer F."/>
            <person name="Labrenz M."/>
            <person name="Spormann A.M."/>
            <person name="Op den Camp H."/>
            <person name="Overmann J."/>
            <person name="Amann R."/>
            <person name="Jetten M.S.M."/>
            <person name="Mascher T."/>
            <person name="Medema M.H."/>
            <person name="Devos D.P."/>
            <person name="Kaster A.-K."/>
            <person name="Ovreas L."/>
            <person name="Rohde M."/>
            <person name="Galperin M.Y."/>
            <person name="Jogler C."/>
        </authorList>
    </citation>
    <scope>NUCLEOTIDE SEQUENCE [LARGE SCALE GENOMIC DNA]</scope>
    <source>
        <strain evidence="1 2">CA12</strain>
    </source>
</reference>
<dbReference type="Gene3D" id="1.25.10.10">
    <property type="entry name" value="Leucine-rich Repeat Variant"/>
    <property type="match status" value="1"/>
</dbReference>
<dbReference type="Pfam" id="PF13646">
    <property type="entry name" value="HEAT_2"/>
    <property type="match status" value="1"/>
</dbReference>
<evidence type="ECO:0008006" key="3">
    <source>
        <dbReference type="Google" id="ProtNLM"/>
    </source>
</evidence>
<dbReference type="InterPro" id="IPR016024">
    <property type="entry name" value="ARM-type_fold"/>
</dbReference>
<organism evidence="1 2">
    <name type="scientific">Alienimonas californiensis</name>
    <dbReference type="NCBI Taxonomy" id="2527989"/>
    <lineage>
        <taxon>Bacteria</taxon>
        <taxon>Pseudomonadati</taxon>
        <taxon>Planctomycetota</taxon>
        <taxon>Planctomycetia</taxon>
        <taxon>Planctomycetales</taxon>
        <taxon>Planctomycetaceae</taxon>
        <taxon>Alienimonas</taxon>
    </lineage>
</organism>
<dbReference type="InterPro" id="IPR011989">
    <property type="entry name" value="ARM-like"/>
</dbReference>
<sequence>MANATPPPALELARTVVRAGPHSAEGVAALKALKACGPAAVDAVVEVLADPPPTPDRHPRDVWEDRGLLLWSLAKRPDCEDAILDRLAAGSLSEQDTVQALGVMSGRRSLEALIELLNADEPWVRQCAVRALQRRNGEPAPALATPALIDSLRDRSVLVKENVVSAMLSRAAFRTPAALQNLRRLRASDAFRQRHSHSWTKAGRVIELIEADAAGD</sequence>
<dbReference type="EMBL" id="CP036265">
    <property type="protein sequence ID" value="QDT15602.1"/>
    <property type="molecule type" value="Genomic_DNA"/>
</dbReference>
<dbReference type="AlphaFoldDB" id="A0A517P8B1"/>
<dbReference type="SUPFAM" id="SSF48371">
    <property type="entry name" value="ARM repeat"/>
    <property type="match status" value="1"/>
</dbReference>
<evidence type="ECO:0000313" key="2">
    <source>
        <dbReference type="Proteomes" id="UP000318741"/>
    </source>
</evidence>
<dbReference type="KEGG" id="acaf:CA12_16870"/>
<protein>
    <recommendedName>
        <fullName evidence="3">HEAT repeat protein</fullName>
    </recommendedName>
</protein>
<proteinExistence type="predicted"/>
<dbReference type="Proteomes" id="UP000318741">
    <property type="component" value="Chromosome"/>
</dbReference>
<name>A0A517P8B1_9PLAN</name>